<dbReference type="EMBL" id="JAWXYG010000013">
    <property type="protein sequence ID" value="KAK4255005.1"/>
    <property type="molecule type" value="Genomic_DNA"/>
</dbReference>
<dbReference type="Proteomes" id="UP001293593">
    <property type="component" value="Unassembled WGS sequence"/>
</dbReference>
<sequence>MAYACVSNTGVVTGRRPTYVDLHKWPESEAEFVKMVTSGKGRDSTSSPAKGFDSISCRQMYLRSYTFSRKEEGVKDKTIKYMRLCAKNVTKLKGRVVRIDFSMLKRVNHVSCAAFFSVFHRFLSCSSKVDEAHHHERHYF</sequence>
<organism evidence="1 2">
    <name type="scientific">Acacia crassicarpa</name>
    <name type="common">northern wattle</name>
    <dbReference type="NCBI Taxonomy" id="499986"/>
    <lineage>
        <taxon>Eukaryota</taxon>
        <taxon>Viridiplantae</taxon>
        <taxon>Streptophyta</taxon>
        <taxon>Embryophyta</taxon>
        <taxon>Tracheophyta</taxon>
        <taxon>Spermatophyta</taxon>
        <taxon>Magnoliopsida</taxon>
        <taxon>eudicotyledons</taxon>
        <taxon>Gunneridae</taxon>
        <taxon>Pentapetalae</taxon>
        <taxon>rosids</taxon>
        <taxon>fabids</taxon>
        <taxon>Fabales</taxon>
        <taxon>Fabaceae</taxon>
        <taxon>Caesalpinioideae</taxon>
        <taxon>mimosoid clade</taxon>
        <taxon>Acacieae</taxon>
        <taxon>Acacia</taxon>
    </lineage>
</organism>
<evidence type="ECO:0000313" key="1">
    <source>
        <dbReference type="EMBL" id="KAK4255005.1"/>
    </source>
</evidence>
<evidence type="ECO:0000313" key="2">
    <source>
        <dbReference type="Proteomes" id="UP001293593"/>
    </source>
</evidence>
<proteinExistence type="predicted"/>
<keyword evidence="2" id="KW-1185">Reference proteome</keyword>
<protein>
    <submittedName>
        <fullName evidence="1">Uncharacterized protein</fullName>
    </submittedName>
</protein>
<accession>A0AAE1JP04</accession>
<reference evidence="1" key="1">
    <citation type="submission" date="2023-10" db="EMBL/GenBank/DDBJ databases">
        <title>Chromosome-level genome of the transformable northern wattle, Acacia crassicarpa.</title>
        <authorList>
            <person name="Massaro I."/>
            <person name="Sinha N.R."/>
            <person name="Poethig S."/>
            <person name="Leichty A.R."/>
        </authorList>
    </citation>
    <scope>NUCLEOTIDE SEQUENCE</scope>
    <source>
        <strain evidence="1">Acra3RX</strain>
        <tissue evidence="1">Leaf</tissue>
    </source>
</reference>
<name>A0AAE1JP04_9FABA</name>
<dbReference type="PANTHER" id="PTHR35304:SF10">
    <property type="entry name" value="TRANSMEMBRANE PROTEIN"/>
    <property type="match status" value="1"/>
</dbReference>
<comment type="caution">
    <text evidence="1">The sequence shown here is derived from an EMBL/GenBank/DDBJ whole genome shotgun (WGS) entry which is preliminary data.</text>
</comment>
<gene>
    <name evidence="1" type="ORF">QN277_008068</name>
</gene>
<dbReference type="AlphaFoldDB" id="A0AAE1JP04"/>
<dbReference type="PANTHER" id="PTHR35304">
    <property type="entry name" value="OS05G0120300 PROTEIN-RELATED"/>
    <property type="match status" value="1"/>
</dbReference>